<name>A0A1W1V9N6_DESTI</name>
<organism evidence="1 2">
    <name type="scientific">Desulfonispora thiosulfatigenes DSM 11270</name>
    <dbReference type="NCBI Taxonomy" id="656914"/>
    <lineage>
        <taxon>Bacteria</taxon>
        <taxon>Bacillati</taxon>
        <taxon>Bacillota</taxon>
        <taxon>Clostridia</taxon>
        <taxon>Eubacteriales</taxon>
        <taxon>Peptococcaceae</taxon>
        <taxon>Desulfonispora</taxon>
    </lineage>
</organism>
<evidence type="ECO:0000313" key="1">
    <source>
        <dbReference type="EMBL" id="SMB89966.1"/>
    </source>
</evidence>
<keyword evidence="2" id="KW-1185">Reference proteome</keyword>
<evidence type="ECO:0000313" key="2">
    <source>
        <dbReference type="Proteomes" id="UP000192731"/>
    </source>
</evidence>
<sequence>MVKEEEIPYIADLSKSVDFETARNKEAGNQLKHMMKLVNKELPDWIIEIKKKYK</sequence>
<gene>
    <name evidence="1" type="ORF">SAMN00017405_0690</name>
</gene>
<dbReference type="AlphaFoldDB" id="A0A1W1V9N6"/>
<proteinExistence type="predicted"/>
<dbReference type="STRING" id="656914.SAMN00017405_0690"/>
<dbReference type="EMBL" id="FWWT01000016">
    <property type="protein sequence ID" value="SMB89966.1"/>
    <property type="molecule type" value="Genomic_DNA"/>
</dbReference>
<protein>
    <submittedName>
        <fullName evidence="1">Uncharacterized protein</fullName>
    </submittedName>
</protein>
<reference evidence="1 2" key="1">
    <citation type="submission" date="2017-04" db="EMBL/GenBank/DDBJ databases">
        <authorList>
            <person name="Afonso C.L."/>
            <person name="Miller P.J."/>
            <person name="Scott M.A."/>
            <person name="Spackman E."/>
            <person name="Goraichik I."/>
            <person name="Dimitrov K.M."/>
            <person name="Suarez D.L."/>
            <person name="Swayne D.E."/>
        </authorList>
    </citation>
    <scope>NUCLEOTIDE SEQUENCE [LARGE SCALE GENOMIC DNA]</scope>
    <source>
        <strain evidence="1 2">DSM 11270</strain>
    </source>
</reference>
<dbReference type="Proteomes" id="UP000192731">
    <property type="component" value="Unassembled WGS sequence"/>
</dbReference>
<accession>A0A1W1V9N6</accession>